<dbReference type="EMBL" id="LT966316">
    <property type="protein sequence ID" value="SOU91408.1"/>
    <property type="molecule type" value="Genomic_DNA"/>
</dbReference>
<name>A0A2I2MCI6_9BACT</name>
<dbReference type="AlphaFoldDB" id="A0A2I2MCI6"/>
<protein>
    <recommendedName>
        <fullName evidence="2">Peptidase C39 domain-containing protein</fullName>
    </recommendedName>
</protein>
<proteinExistence type="predicted"/>
<evidence type="ECO:0000313" key="1">
    <source>
        <dbReference type="EMBL" id="SOU91408.1"/>
    </source>
</evidence>
<accession>A0A2I2MCI6</accession>
<organism evidence="1">
    <name type="scientific">Leptospirillum ferriphilum</name>
    <dbReference type="NCBI Taxonomy" id="178606"/>
    <lineage>
        <taxon>Bacteria</taxon>
        <taxon>Pseudomonadati</taxon>
        <taxon>Nitrospirota</taxon>
        <taxon>Nitrospiria</taxon>
        <taxon>Nitrospirales</taxon>
        <taxon>Nitrospiraceae</taxon>
        <taxon>Leptospirillum</taxon>
    </lineage>
</organism>
<gene>
    <name evidence="1" type="ORF">LFTS_00012</name>
</gene>
<dbReference type="RefSeq" id="WP_180271653.1">
    <property type="nucleotide sequence ID" value="NZ_JPGK01000013.1"/>
</dbReference>
<reference evidence="1" key="1">
    <citation type="submission" date="2017-12" db="EMBL/GenBank/DDBJ databases">
        <authorList>
            <consortium name="SysMetEx"/>
        </authorList>
    </citation>
    <scope>NUCLEOTIDE SEQUENCE</scope>
    <source>
        <strain evidence="1">Pb_238</strain>
    </source>
</reference>
<evidence type="ECO:0008006" key="2">
    <source>
        <dbReference type="Google" id="ProtNLM"/>
    </source>
</evidence>
<sequence length="95" mass="10580" precursor="true">MNPVVRMDRTGCAIACVAAMMGMSHSDMKSLARSIGVTPEDNALWTSTLPIRRLLAYGGLQAGPEELPFTIWERLPDWALLSIKWKIQDGNPSWH</sequence>